<sequence>MFESVTDSAAAADGGSLALFVTRSDRQIERFIINRSINSRGTAAYNKVTSNLRSLSADDCREIAGALEPLLTKTPPIHPLPDFIETLKEQN</sequence>
<dbReference type="RefSeq" id="WP_092752829.1">
    <property type="nucleotide sequence ID" value="NZ_FMAJ01000011.1"/>
</dbReference>
<dbReference type="STRING" id="1138170.GA0061105_11138"/>
<protein>
    <submittedName>
        <fullName evidence="1">Uncharacterized protein</fullName>
    </submittedName>
</protein>
<name>A0A1C3Y7H2_9HYPH</name>
<dbReference type="Proteomes" id="UP000198723">
    <property type="component" value="Unassembled WGS sequence"/>
</dbReference>
<proteinExistence type="predicted"/>
<dbReference type="EMBL" id="FMAJ01000011">
    <property type="protein sequence ID" value="SCB60467.1"/>
    <property type="molecule type" value="Genomic_DNA"/>
</dbReference>
<dbReference type="AlphaFoldDB" id="A0A1C3Y7H2"/>
<accession>A0A1C3Y7H2</accession>
<evidence type="ECO:0000313" key="2">
    <source>
        <dbReference type="Proteomes" id="UP000198723"/>
    </source>
</evidence>
<gene>
    <name evidence="1" type="ORF">GA0061105_11138</name>
</gene>
<organism evidence="1 2">
    <name type="scientific">Rhizobium aethiopicum</name>
    <dbReference type="NCBI Taxonomy" id="1138170"/>
    <lineage>
        <taxon>Bacteria</taxon>
        <taxon>Pseudomonadati</taxon>
        <taxon>Pseudomonadota</taxon>
        <taxon>Alphaproteobacteria</taxon>
        <taxon>Hyphomicrobiales</taxon>
        <taxon>Rhizobiaceae</taxon>
        <taxon>Rhizobium/Agrobacterium group</taxon>
        <taxon>Rhizobium</taxon>
    </lineage>
</organism>
<reference evidence="1 2" key="1">
    <citation type="submission" date="2016-08" db="EMBL/GenBank/DDBJ databases">
        <authorList>
            <person name="Seilhamer J.J."/>
        </authorList>
    </citation>
    <scope>NUCLEOTIDE SEQUENCE [LARGE SCALE GENOMIC DNA]</scope>
    <source>
        <strain evidence="1 2">HBR26</strain>
    </source>
</reference>
<evidence type="ECO:0000313" key="1">
    <source>
        <dbReference type="EMBL" id="SCB60467.1"/>
    </source>
</evidence>